<name>A0A1D1VUN8_RAMVA</name>
<accession>A0A1D1VUN8</accession>
<evidence type="ECO:0008006" key="4">
    <source>
        <dbReference type="Google" id="ProtNLM"/>
    </source>
</evidence>
<organism evidence="2 3">
    <name type="scientific">Ramazzottius varieornatus</name>
    <name type="common">Water bear</name>
    <name type="synonym">Tardigrade</name>
    <dbReference type="NCBI Taxonomy" id="947166"/>
    <lineage>
        <taxon>Eukaryota</taxon>
        <taxon>Metazoa</taxon>
        <taxon>Ecdysozoa</taxon>
        <taxon>Tardigrada</taxon>
        <taxon>Eutardigrada</taxon>
        <taxon>Parachela</taxon>
        <taxon>Hypsibioidea</taxon>
        <taxon>Ramazzottiidae</taxon>
        <taxon>Ramazzottius</taxon>
    </lineage>
</organism>
<protein>
    <recommendedName>
        <fullName evidence="4">DUF19 domain-containing protein</fullName>
    </recommendedName>
</protein>
<keyword evidence="1" id="KW-0812">Transmembrane</keyword>
<comment type="caution">
    <text evidence="2">The sequence shown here is derived from an EMBL/GenBank/DDBJ whole genome shotgun (WGS) entry which is preliminary data.</text>
</comment>
<evidence type="ECO:0000256" key="1">
    <source>
        <dbReference type="SAM" id="Phobius"/>
    </source>
</evidence>
<dbReference type="AlphaFoldDB" id="A0A1D1VUN8"/>
<feature type="transmembrane region" description="Helical" evidence="1">
    <location>
        <begin position="53"/>
        <end position="74"/>
    </location>
</feature>
<keyword evidence="3" id="KW-1185">Reference proteome</keyword>
<keyword evidence="1" id="KW-1133">Transmembrane helix</keyword>
<keyword evidence="1" id="KW-0472">Membrane</keyword>
<reference evidence="2 3" key="1">
    <citation type="journal article" date="2016" name="Nat. Commun.">
        <title>Extremotolerant tardigrade genome and improved radiotolerance of human cultured cells by tardigrade-unique protein.</title>
        <authorList>
            <person name="Hashimoto T."/>
            <person name="Horikawa D.D."/>
            <person name="Saito Y."/>
            <person name="Kuwahara H."/>
            <person name="Kozuka-Hata H."/>
            <person name="Shin-I T."/>
            <person name="Minakuchi Y."/>
            <person name="Ohishi K."/>
            <person name="Motoyama A."/>
            <person name="Aizu T."/>
            <person name="Enomoto A."/>
            <person name="Kondo K."/>
            <person name="Tanaka S."/>
            <person name="Hara Y."/>
            <person name="Koshikawa S."/>
            <person name="Sagara H."/>
            <person name="Miura T."/>
            <person name="Yokobori S."/>
            <person name="Miyagawa K."/>
            <person name="Suzuki Y."/>
            <person name="Kubo T."/>
            <person name="Oyama M."/>
            <person name="Kohara Y."/>
            <person name="Fujiyama A."/>
            <person name="Arakawa K."/>
            <person name="Katayama T."/>
            <person name="Toyoda A."/>
            <person name="Kunieda T."/>
        </authorList>
    </citation>
    <scope>NUCLEOTIDE SEQUENCE [LARGE SCALE GENOMIC DNA]</scope>
    <source>
        <strain evidence="2 3">YOKOZUNA-1</strain>
    </source>
</reference>
<dbReference type="Proteomes" id="UP000186922">
    <property type="component" value="Unassembled WGS sequence"/>
</dbReference>
<dbReference type="EMBL" id="BDGG01000008">
    <property type="protein sequence ID" value="GAV02694.1"/>
    <property type="molecule type" value="Genomic_DNA"/>
</dbReference>
<dbReference type="OrthoDB" id="10557164at2759"/>
<proteinExistence type="predicted"/>
<sequence length="252" mass="27154">MQNLASDSRVTNPDQLAGNSPIIFCYKDFPPSFAHWSHQSRLRTIIRKMALKMSSWVGVALFCLSTLLSCVYGAPASSGNTLPTPCVNGLMALVSCLNSSSTNGEVGIKTSITHRCNSLTAMAKCQTSIPHECLVMEDFTELAALFELSDKISSACSSLTGRKNMLDLTECNDKIPQAFETCFNFTAIDHALEFHSGVSQNFANMCCAIQDGQKCYSSTVVSQCGDKGKKALDATVGFLLRAMNCNGSIVCP</sequence>
<gene>
    <name evidence="2" type="primary">RvY_13228-1</name>
    <name evidence="2" type="synonym">RvY_13228.1</name>
    <name evidence="2" type="ORF">RvY_13228</name>
</gene>
<evidence type="ECO:0000313" key="2">
    <source>
        <dbReference type="EMBL" id="GAV02694.1"/>
    </source>
</evidence>
<evidence type="ECO:0000313" key="3">
    <source>
        <dbReference type="Proteomes" id="UP000186922"/>
    </source>
</evidence>